<protein>
    <submittedName>
        <fullName evidence="1">Uncharacterized protein</fullName>
    </submittedName>
</protein>
<dbReference type="Proteomes" id="UP000027931">
    <property type="component" value="Unassembled WGS sequence"/>
</dbReference>
<proteinExistence type="predicted"/>
<dbReference type="RefSeq" id="WP_038084175.1">
    <property type="nucleotide sequence ID" value="NZ_JMIR01000002.1"/>
</dbReference>
<gene>
    <name evidence="1" type="ORF">EL26_02920</name>
</gene>
<keyword evidence="2" id="KW-1185">Reference proteome</keyword>
<dbReference type="AlphaFoldDB" id="A0A074LS40"/>
<name>A0A074LS40_9BACL</name>
<evidence type="ECO:0000313" key="2">
    <source>
        <dbReference type="Proteomes" id="UP000027931"/>
    </source>
</evidence>
<organism evidence="1 2">
    <name type="scientific">Tumebacillus flagellatus</name>
    <dbReference type="NCBI Taxonomy" id="1157490"/>
    <lineage>
        <taxon>Bacteria</taxon>
        <taxon>Bacillati</taxon>
        <taxon>Bacillota</taxon>
        <taxon>Bacilli</taxon>
        <taxon>Bacillales</taxon>
        <taxon>Alicyclobacillaceae</taxon>
        <taxon>Tumebacillus</taxon>
    </lineage>
</organism>
<comment type="caution">
    <text evidence="1">The sequence shown here is derived from an EMBL/GenBank/DDBJ whole genome shotgun (WGS) entry which is preliminary data.</text>
</comment>
<evidence type="ECO:0000313" key="1">
    <source>
        <dbReference type="EMBL" id="KEO84966.1"/>
    </source>
</evidence>
<sequence>MREVQMKRTYGSNGLTIYVTVDPKTLSRRTSLYFDLASLAEVMGVDEQTIMRAMNLDLAAKGSLALVRMGAGYSPLKRGVDATNLIHMFKMLVHMVEPETLRAVMNLCQAVKQELQNEILT</sequence>
<dbReference type="EMBL" id="JMIR01000002">
    <property type="protein sequence ID" value="KEO84966.1"/>
    <property type="molecule type" value="Genomic_DNA"/>
</dbReference>
<reference evidence="1 2" key="1">
    <citation type="journal article" date="2013" name="Int. J. Syst. Evol. Microbiol.">
        <title>Tumebacillus flagellatus sp. nov., an alpha-amylase/pullulanase-producing bacterium isolated from cassava wastewater.</title>
        <authorList>
            <person name="Wang Q."/>
            <person name="Xie N."/>
            <person name="Qin Y."/>
            <person name="Shen N."/>
            <person name="Zhu J."/>
            <person name="Mi H."/>
            <person name="Huang R."/>
        </authorList>
    </citation>
    <scope>NUCLEOTIDE SEQUENCE [LARGE SCALE GENOMIC DNA]</scope>
    <source>
        <strain evidence="1 2">GST4</strain>
    </source>
</reference>
<accession>A0A074LS40</accession>